<organism evidence="1 2">
    <name type="scientific">Lysobacter brunescens</name>
    <dbReference type="NCBI Taxonomy" id="262323"/>
    <lineage>
        <taxon>Bacteria</taxon>
        <taxon>Pseudomonadati</taxon>
        <taxon>Pseudomonadota</taxon>
        <taxon>Gammaproteobacteria</taxon>
        <taxon>Lysobacterales</taxon>
        <taxon>Lysobacteraceae</taxon>
        <taxon>Lysobacter</taxon>
    </lineage>
</organism>
<proteinExistence type="predicted"/>
<dbReference type="RefSeq" id="WP_386823540.1">
    <property type="nucleotide sequence ID" value="NZ_JBHTIF010000001.1"/>
</dbReference>
<evidence type="ECO:0000313" key="1">
    <source>
        <dbReference type="EMBL" id="MFD0725964.1"/>
    </source>
</evidence>
<gene>
    <name evidence="1" type="ORF">ACFQ0E_10170</name>
</gene>
<protein>
    <submittedName>
        <fullName evidence="1">Uncharacterized protein</fullName>
    </submittedName>
</protein>
<evidence type="ECO:0000313" key="2">
    <source>
        <dbReference type="Proteomes" id="UP001597110"/>
    </source>
</evidence>
<sequence length="321" mass="34369">MLLTNPKIDGTRTSVPTILNAIPRTNPTRYTVSGTIPIPPWSSINPVDSVEWHYQGIAPYNGNGGPTIANGCISASSTSGYFSGFSQAQGSNPAVRSVVLPNSGYYHAAGIQMMGDLLAVPLETSGTGNGLVAFYNVGNLSSPVYLSTLTMPGKKASAVGITAYRDASGVDQCLLVVYEYDHYQMYVYQAPISTVGTANPGWVLKTTYTGSALNTGDQFQSFALVTQTNTTGDVVYLLGFREDEELWLYTVNTTPGTSFGLITYNAKYTGWNGSDWRNGMGLQIANTTQMRLFGTAKDPSGSSKYPGGPANYSFQIYVYGN</sequence>
<dbReference type="EMBL" id="JBHTIF010000001">
    <property type="protein sequence ID" value="MFD0725964.1"/>
    <property type="molecule type" value="Genomic_DNA"/>
</dbReference>
<name>A0ABW2YBN2_9GAMM</name>
<accession>A0ABW2YBN2</accession>
<keyword evidence="2" id="KW-1185">Reference proteome</keyword>
<dbReference type="Proteomes" id="UP001597110">
    <property type="component" value="Unassembled WGS sequence"/>
</dbReference>
<comment type="caution">
    <text evidence="1">The sequence shown here is derived from an EMBL/GenBank/DDBJ whole genome shotgun (WGS) entry which is preliminary data.</text>
</comment>
<reference evidence="2" key="1">
    <citation type="journal article" date="2019" name="Int. J. Syst. Evol. Microbiol.">
        <title>The Global Catalogue of Microorganisms (GCM) 10K type strain sequencing project: providing services to taxonomists for standard genome sequencing and annotation.</title>
        <authorList>
            <consortium name="The Broad Institute Genomics Platform"/>
            <consortium name="The Broad Institute Genome Sequencing Center for Infectious Disease"/>
            <person name="Wu L."/>
            <person name="Ma J."/>
        </authorList>
    </citation>
    <scope>NUCLEOTIDE SEQUENCE [LARGE SCALE GENOMIC DNA]</scope>
    <source>
        <strain evidence="2">CCUG 55585</strain>
    </source>
</reference>